<protein>
    <recommendedName>
        <fullName evidence="3">ISKra4 family transposase</fullName>
    </recommendedName>
</protein>
<dbReference type="Proteomes" id="UP001501509">
    <property type="component" value="Unassembled WGS sequence"/>
</dbReference>
<reference evidence="2" key="1">
    <citation type="journal article" date="2019" name="Int. J. Syst. Evol. Microbiol.">
        <title>The Global Catalogue of Microorganisms (GCM) 10K type strain sequencing project: providing services to taxonomists for standard genome sequencing and annotation.</title>
        <authorList>
            <consortium name="The Broad Institute Genomics Platform"/>
            <consortium name="The Broad Institute Genome Sequencing Center for Infectious Disease"/>
            <person name="Wu L."/>
            <person name="Ma J."/>
        </authorList>
    </citation>
    <scope>NUCLEOTIDE SEQUENCE [LARGE SCALE GENOMIC DNA]</scope>
    <source>
        <strain evidence="2">JCM 6833</strain>
    </source>
</reference>
<organism evidence="1 2">
    <name type="scientific">Actinomadura fulvescens</name>
    <dbReference type="NCBI Taxonomy" id="46160"/>
    <lineage>
        <taxon>Bacteria</taxon>
        <taxon>Bacillati</taxon>
        <taxon>Actinomycetota</taxon>
        <taxon>Actinomycetes</taxon>
        <taxon>Streptosporangiales</taxon>
        <taxon>Thermomonosporaceae</taxon>
        <taxon>Actinomadura</taxon>
    </lineage>
</organism>
<dbReference type="RefSeq" id="WP_344544718.1">
    <property type="nucleotide sequence ID" value="NZ_BAAATD010000007.1"/>
</dbReference>
<evidence type="ECO:0000313" key="2">
    <source>
        <dbReference type="Proteomes" id="UP001501509"/>
    </source>
</evidence>
<evidence type="ECO:0008006" key="3">
    <source>
        <dbReference type="Google" id="ProtNLM"/>
    </source>
</evidence>
<accession>A0ABP6CDJ4</accession>
<name>A0ABP6CDJ4_9ACTN</name>
<keyword evidence="2" id="KW-1185">Reference proteome</keyword>
<gene>
    <name evidence="1" type="ORF">GCM10010411_50710</name>
</gene>
<evidence type="ECO:0000313" key="1">
    <source>
        <dbReference type="EMBL" id="GAA2610185.1"/>
    </source>
</evidence>
<proteinExistence type="predicted"/>
<dbReference type="EMBL" id="BAAATD010000007">
    <property type="protein sequence ID" value="GAA2610185.1"/>
    <property type="molecule type" value="Genomic_DNA"/>
</dbReference>
<sequence>MALVDGDPHQITLLQAEAARRGVRIHIVCDLIHVLEYCWRAARCLHTADDPDAEQQVAAWVLGLLAGNLTQVIDDMTTRAAAVPADRRAGLDAAAGYLSRHRAFLRYDQALEKGWPIATGVVEGTARHLVGDRLEITGARWGLAGAEAILKLRAVISNGDLDAYWINHLEHQRHRIHQARSQDRYALTA</sequence>
<comment type="caution">
    <text evidence="1">The sequence shown here is derived from an EMBL/GenBank/DDBJ whole genome shotgun (WGS) entry which is preliminary data.</text>
</comment>